<keyword evidence="5" id="KW-0677">Repeat</keyword>
<evidence type="ECO:0000259" key="11">
    <source>
        <dbReference type="PROSITE" id="PS50102"/>
    </source>
</evidence>
<feature type="domain" description="RRM" evidence="11">
    <location>
        <begin position="433"/>
        <end position="505"/>
    </location>
</feature>
<dbReference type="OMA" id="FNNTCIQ"/>
<dbReference type="Proteomes" id="UP000008063">
    <property type="component" value="Unassembled WGS sequence"/>
</dbReference>
<dbReference type="InterPro" id="IPR035979">
    <property type="entry name" value="RBD_domain_sf"/>
</dbReference>
<keyword evidence="8" id="KW-0687">Ribonucleoprotein</keyword>
<dbReference type="GO" id="GO:0006364">
    <property type="term" value="P:rRNA processing"/>
    <property type="evidence" value="ECO:0007669"/>
    <property type="project" value="UniProtKB-KW"/>
</dbReference>
<dbReference type="InterPro" id="IPR012677">
    <property type="entry name" value="Nucleotide-bd_a/b_plait_sf"/>
</dbReference>
<feature type="compositionally biased region" description="Polar residues" evidence="10">
    <location>
        <begin position="113"/>
        <end position="123"/>
    </location>
</feature>
<dbReference type="GO" id="GO:0003723">
    <property type="term" value="F:RNA binding"/>
    <property type="evidence" value="ECO:0007669"/>
    <property type="project" value="UniProtKB-UniRule"/>
</dbReference>
<evidence type="ECO:0000256" key="5">
    <source>
        <dbReference type="ARBA" id="ARBA00022737"/>
    </source>
</evidence>
<feature type="compositionally biased region" description="Basic and acidic residues" evidence="10">
    <location>
        <begin position="332"/>
        <end position="353"/>
    </location>
</feature>
<dbReference type="InParanoid" id="F8QGF4"/>
<feature type="region of interest" description="Disordered" evidence="10">
    <location>
        <begin position="331"/>
        <end position="353"/>
    </location>
</feature>
<dbReference type="OrthoDB" id="439639at2759"/>
<evidence type="ECO:0000256" key="8">
    <source>
        <dbReference type="ARBA" id="ARBA00023274"/>
    </source>
</evidence>
<feature type="domain" description="RRM" evidence="11">
    <location>
        <begin position="2"/>
        <end position="86"/>
    </location>
</feature>
<dbReference type="eggNOG" id="KOG0110">
    <property type="taxonomic scope" value="Eukaryota"/>
</dbReference>
<proteinExistence type="inferred from homology"/>
<keyword evidence="4" id="KW-0698">rRNA processing</keyword>
<evidence type="ECO:0000256" key="7">
    <source>
        <dbReference type="ARBA" id="ARBA00023242"/>
    </source>
</evidence>
<dbReference type="CDD" id="cd12320">
    <property type="entry name" value="RRM6_RBM19_RRM5_MRD1"/>
    <property type="match status" value="1"/>
</dbReference>
<evidence type="ECO:0000256" key="3">
    <source>
        <dbReference type="ARBA" id="ARBA00013428"/>
    </source>
</evidence>
<gene>
    <name evidence="12" type="ORF">SERLA73DRAFT_190814</name>
</gene>
<sequence>MSRLIVKNIPPYVTPARLRQHFEQKGAPGGTITDIKVSFKPDGTSRRFGFVGFKTDKEASTAKDWFDRTFIDSTRINVVVVEASKDAPTPRPNKRRRMDSSKDDHPDIRESKPIQSKNETAASNPVKEKSDPNLDEFMKVMQPRTKKGPSWANEASQHNQALLPPVVDVTPVPVEENNQEGDEGKNDEGISDLDWMKRRMTQKMDNINLQERVFQQSDDEDEDRDMNAENQTAIPEEEKDPTKETILQTSRLFLRNLAFSCTDSELMELFQPFGEISQVHIPLDPRTKQPKGLAYVTFSESSAALAAYEALDKKSFQGRLLHILPAVTRKGKIQDEDQEGKKKSLKGEKDAKRKASAGREFNWSMLYMNSDAVVSSVADRMNIAKSDILNPESDNAAVKLALAETHIIQETKTYFESQGVVLSSFSSKARSDTTILVKNIPYGTTAEQIREMFEPHGQLSRVLLPPAGTMAVVEFAHPDEASKAFRAVAYRRLGNSVVYLEKGPLGMFQDTGDTNEPTGQPKISTSFKPVTISEQEADGPDGDDEPSLSAGSTLFVKNISFSTTSDRFTQVFRNLPSFAFARVQTKPDPKRPAVPGVEAPRLSMGYGFVGFKTADAAQKALKSMQGFVLDGHALHVKFAGRGAEEDEGKDKGKTKSNTTKMIVKNMPFEATKKDIRELFGAHGQLKSVRLPKKFDSRSRGFAFLEFVTRHEAENAYAMLRHIHLLGRHLVLQWAEEGEQDLDVLRKKVGVGYGDGSELPGRKRKLVFDEDGDGDGGGGDE</sequence>
<keyword evidence="13" id="KW-1185">Reference proteome</keyword>
<evidence type="ECO:0000256" key="4">
    <source>
        <dbReference type="ARBA" id="ARBA00022552"/>
    </source>
</evidence>
<dbReference type="HOGENOM" id="CLU_008479_0_0_1"/>
<dbReference type="InterPro" id="IPR000504">
    <property type="entry name" value="RRM_dom"/>
</dbReference>
<evidence type="ECO:0000256" key="9">
    <source>
        <dbReference type="PROSITE-ProRule" id="PRU00176"/>
    </source>
</evidence>
<evidence type="ECO:0000313" key="13">
    <source>
        <dbReference type="Proteomes" id="UP000008063"/>
    </source>
</evidence>
<evidence type="ECO:0000256" key="6">
    <source>
        <dbReference type="ARBA" id="ARBA00022884"/>
    </source>
</evidence>
<organism evidence="13">
    <name type="scientific">Serpula lacrymans var. lacrymans (strain S7.3)</name>
    <name type="common">Dry rot fungus</name>
    <dbReference type="NCBI Taxonomy" id="936435"/>
    <lineage>
        <taxon>Eukaryota</taxon>
        <taxon>Fungi</taxon>
        <taxon>Dikarya</taxon>
        <taxon>Basidiomycota</taxon>
        <taxon>Agaricomycotina</taxon>
        <taxon>Agaricomycetes</taxon>
        <taxon>Agaricomycetidae</taxon>
        <taxon>Boletales</taxon>
        <taxon>Coniophorineae</taxon>
        <taxon>Serpulaceae</taxon>
        <taxon>Serpula</taxon>
    </lineage>
</organism>
<dbReference type="EMBL" id="GL945501">
    <property type="protein sequence ID" value="EGN92632.1"/>
    <property type="molecule type" value="Genomic_DNA"/>
</dbReference>
<feature type="domain" description="RRM" evidence="11">
    <location>
        <begin position="659"/>
        <end position="736"/>
    </location>
</feature>
<dbReference type="STRING" id="936435.F8QGF4"/>
<name>F8QGF4_SERL3</name>
<dbReference type="FunCoup" id="F8QGF4">
    <property type="interactions" value="766"/>
</dbReference>
<dbReference type="InterPro" id="IPR034482">
    <property type="entry name" value="Mrd1_RRM3"/>
</dbReference>
<dbReference type="Gene3D" id="3.30.70.330">
    <property type="match status" value="5"/>
</dbReference>
<reference evidence="13" key="1">
    <citation type="journal article" date="2011" name="Science">
        <title>The plant cell wall-decomposing machinery underlies the functional diversity of forest fungi.</title>
        <authorList>
            <person name="Eastwood D.C."/>
            <person name="Floudas D."/>
            <person name="Binder M."/>
            <person name="Majcherczyk A."/>
            <person name="Schneider P."/>
            <person name="Aerts A."/>
            <person name="Asiegbu F.O."/>
            <person name="Baker S.E."/>
            <person name="Barry K."/>
            <person name="Bendiksby M."/>
            <person name="Blumentritt M."/>
            <person name="Coutinho P.M."/>
            <person name="Cullen D."/>
            <person name="de Vries R.P."/>
            <person name="Gathman A."/>
            <person name="Goodell B."/>
            <person name="Henrissat B."/>
            <person name="Ihrmark K."/>
            <person name="Kauserud H."/>
            <person name="Kohler A."/>
            <person name="LaButti K."/>
            <person name="Lapidus A."/>
            <person name="Lavin J.L."/>
            <person name="Lee Y.-H."/>
            <person name="Lindquist E."/>
            <person name="Lilly W."/>
            <person name="Lucas S."/>
            <person name="Morin E."/>
            <person name="Murat C."/>
            <person name="Oguiza J.A."/>
            <person name="Park J."/>
            <person name="Pisabarro A.G."/>
            <person name="Riley R."/>
            <person name="Rosling A."/>
            <person name="Salamov A."/>
            <person name="Schmidt O."/>
            <person name="Schmutz J."/>
            <person name="Skrede I."/>
            <person name="Stenlid J."/>
            <person name="Wiebenga A."/>
            <person name="Xie X."/>
            <person name="Kuees U."/>
            <person name="Hibbett D.S."/>
            <person name="Hoffmeister D."/>
            <person name="Hoegberg N."/>
            <person name="Martin F."/>
            <person name="Grigoriev I.V."/>
            <person name="Watkinson S.C."/>
        </authorList>
    </citation>
    <scope>NUCLEOTIDE SEQUENCE [LARGE SCALE GENOMIC DNA]</scope>
    <source>
        <strain evidence="13">strain S7.3</strain>
    </source>
</reference>
<feature type="domain" description="RRM" evidence="11">
    <location>
        <begin position="250"/>
        <end position="328"/>
    </location>
</feature>
<evidence type="ECO:0000313" key="12">
    <source>
        <dbReference type="EMBL" id="EGN92632.1"/>
    </source>
</evidence>
<comment type="similarity">
    <text evidence="2">Belongs to the RRM MRD1 family.</text>
</comment>
<keyword evidence="6 9" id="KW-0694">RNA-binding</keyword>
<feature type="region of interest" description="Disordered" evidence="10">
    <location>
        <begin position="82"/>
        <end position="134"/>
    </location>
</feature>
<dbReference type="GO" id="GO:0005634">
    <property type="term" value="C:nucleus"/>
    <property type="evidence" value="ECO:0007669"/>
    <property type="project" value="UniProtKB-SubCell"/>
</dbReference>
<dbReference type="Pfam" id="PF00076">
    <property type="entry name" value="RRM_1"/>
    <property type="match status" value="5"/>
</dbReference>
<comment type="subcellular location">
    <subcellularLocation>
        <location evidence="1">Nucleus</location>
    </subcellularLocation>
</comment>
<keyword evidence="7" id="KW-0539">Nucleus</keyword>
<dbReference type="AlphaFoldDB" id="F8QGF4"/>
<dbReference type="SMART" id="SM00360">
    <property type="entry name" value="RRM"/>
    <property type="match status" value="5"/>
</dbReference>
<protein>
    <recommendedName>
        <fullName evidence="3">Multiple RNA-binding domain-containing protein 1</fullName>
    </recommendedName>
</protein>
<feature type="compositionally biased region" description="Basic and acidic residues" evidence="10">
    <location>
        <begin position="98"/>
        <end position="112"/>
    </location>
</feature>
<dbReference type="CDD" id="cd12568">
    <property type="entry name" value="RRM3_MRD1"/>
    <property type="match status" value="1"/>
</dbReference>
<dbReference type="GO" id="GO:1990904">
    <property type="term" value="C:ribonucleoprotein complex"/>
    <property type="evidence" value="ECO:0007669"/>
    <property type="project" value="UniProtKB-KW"/>
</dbReference>
<feature type="domain" description="RRM" evidence="11">
    <location>
        <begin position="552"/>
        <end position="641"/>
    </location>
</feature>
<dbReference type="PROSITE" id="PS50102">
    <property type="entry name" value="RRM"/>
    <property type="match status" value="5"/>
</dbReference>
<evidence type="ECO:0000256" key="2">
    <source>
        <dbReference type="ARBA" id="ARBA00008033"/>
    </source>
</evidence>
<evidence type="ECO:0000256" key="1">
    <source>
        <dbReference type="ARBA" id="ARBA00004123"/>
    </source>
</evidence>
<evidence type="ECO:0000256" key="10">
    <source>
        <dbReference type="SAM" id="MobiDB-lite"/>
    </source>
</evidence>
<feature type="region of interest" description="Disordered" evidence="10">
    <location>
        <begin position="215"/>
        <end position="244"/>
    </location>
</feature>
<dbReference type="PANTHER" id="PTHR10352">
    <property type="entry name" value="EUKARYOTIC TRANSLATION INITIATION FACTOR 3 SUBUNIT G"/>
    <property type="match status" value="1"/>
</dbReference>
<dbReference type="SUPFAM" id="SSF54928">
    <property type="entry name" value="RNA-binding domain, RBD"/>
    <property type="match status" value="3"/>
</dbReference>
<accession>F8QGF4</accession>